<keyword evidence="2" id="KW-0378">Hydrolase</keyword>
<proteinExistence type="predicted"/>
<dbReference type="GO" id="GO:0047372">
    <property type="term" value="F:monoacylglycerol lipase activity"/>
    <property type="evidence" value="ECO:0007669"/>
    <property type="project" value="TreeGrafter"/>
</dbReference>
<feature type="domain" description="AB hydrolase-1" evidence="1">
    <location>
        <begin position="6"/>
        <end position="239"/>
    </location>
</feature>
<dbReference type="InterPro" id="IPR000073">
    <property type="entry name" value="AB_hydrolase_1"/>
</dbReference>
<name>A0A502DN79_9MYCO</name>
<protein>
    <submittedName>
        <fullName evidence="2">Alpha/beta hydrolase</fullName>
    </submittedName>
</protein>
<dbReference type="AlphaFoldDB" id="A0A502DN79"/>
<dbReference type="PANTHER" id="PTHR43798:SF33">
    <property type="entry name" value="HYDROLASE, PUTATIVE (AFU_ORTHOLOGUE AFUA_2G14860)-RELATED"/>
    <property type="match status" value="1"/>
</dbReference>
<keyword evidence="3" id="KW-1185">Reference proteome</keyword>
<dbReference type="SUPFAM" id="SSF53474">
    <property type="entry name" value="alpha/beta-Hydrolases"/>
    <property type="match status" value="1"/>
</dbReference>
<dbReference type="Pfam" id="PF00561">
    <property type="entry name" value="Abhydrolase_1"/>
    <property type="match status" value="1"/>
</dbReference>
<dbReference type="InterPro" id="IPR000639">
    <property type="entry name" value="Epox_hydrolase-like"/>
</dbReference>
<evidence type="ECO:0000313" key="2">
    <source>
        <dbReference type="EMBL" id="TPG25566.1"/>
    </source>
</evidence>
<evidence type="ECO:0000259" key="1">
    <source>
        <dbReference type="Pfam" id="PF00561"/>
    </source>
</evidence>
<dbReference type="InterPro" id="IPR029058">
    <property type="entry name" value="AB_hydrolase_fold"/>
</dbReference>
<dbReference type="PANTHER" id="PTHR43798">
    <property type="entry name" value="MONOACYLGLYCEROL LIPASE"/>
    <property type="match status" value="1"/>
</dbReference>
<dbReference type="GO" id="GO:0046464">
    <property type="term" value="P:acylglycerol catabolic process"/>
    <property type="evidence" value="ECO:0007669"/>
    <property type="project" value="TreeGrafter"/>
</dbReference>
<dbReference type="Gene3D" id="3.40.50.1820">
    <property type="entry name" value="alpha/beta hydrolase"/>
    <property type="match status" value="1"/>
</dbReference>
<evidence type="ECO:0000313" key="3">
    <source>
        <dbReference type="Proteomes" id="UP000320095"/>
    </source>
</evidence>
<dbReference type="EMBL" id="RCZG01000026">
    <property type="protein sequence ID" value="TPG25566.1"/>
    <property type="molecule type" value="Genomic_DNA"/>
</dbReference>
<dbReference type="Proteomes" id="UP000320095">
    <property type="component" value="Unassembled WGS sequence"/>
</dbReference>
<dbReference type="InterPro" id="IPR050266">
    <property type="entry name" value="AB_hydrolase_sf"/>
</dbReference>
<accession>A0A502DN79</accession>
<sequence length="252" mass="28584">MPGGRPVVFVHGTPYSSFLWRDIAPALSEGREVYVFDLLGYGQSEKSEGQDLSITAQAGRLVTLLESWNLDRPSVVANDVGGAVVLHAMLINGVPFRDLTIFDAVTGGEWERGLFRLIRESPEVFAELPDYAHRALVVSHLQQATYRGFRPAVLERYLQPWLGVEGQAAFYRQYRQLTVTDTRIYEDKLSEIDIPVMLLWGRNDRILPPPYGEWIRDRIPHATFHWIDDAGHLLQEDAPAQLIAHLINGPRR</sequence>
<dbReference type="GO" id="GO:0016020">
    <property type="term" value="C:membrane"/>
    <property type="evidence" value="ECO:0007669"/>
    <property type="project" value="TreeGrafter"/>
</dbReference>
<reference evidence="2 3" key="1">
    <citation type="journal article" date="2019" name="Environ. Microbiol.">
        <title>Species interactions and distinct microbial communities in high Arctic permafrost affected cryosols are associated with the CH4 and CO2 gas fluxes.</title>
        <authorList>
            <person name="Altshuler I."/>
            <person name="Hamel J."/>
            <person name="Turney S."/>
            <person name="Magnuson E."/>
            <person name="Levesque R."/>
            <person name="Greer C."/>
            <person name="Whyte L.G."/>
        </authorList>
    </citation>
    <scope>NUCLEOTIDE SEQUENCE [LARGE SCALE GENOMIC DNA]</scope>
    <source>
        <strain evidence="2 3">S5.20</strain>
    </source>
</reference>
<dbReference type="PRINTS" id="PR00111">
    <property type="entry name" value="ABHYDROLASE"/>
</dbReference>
<organism evidence="2 3">
    <name type="scientific">Mycolicibacterium hodleri</name>
    <dbReference type="NCBI Taxonomy" id="49897"/>
    <lineage>
        <taxon>Bacteria</taxon>
        <taxon>Bacillati</taxon>
        <taxon>Actinomycetota</taxon>
        <taxon>Actinomycetes</taxon>
        <taxon>Mycobacteriales</taxon>
        <taxon>Mycobacteriaceae</taxon>
        <taxon>Mycolicibacterium</taxon>
    </lineage>
</organism>
<gene>
    <name evidence="2" type="ORF">EAH80_30050</name>
</gene>
<comment type="caution">
    <text evidence="2">The sequence shown here is derived from an EMBL/GenBank/DDBJ whole genome shotgun (WGS) entry which is preliminary data.</text>
</comment>
<dbReference type="OrthoDB" id="334507at2"/>
<dbReference type="PRINTS" id="PR00412">
    <property type="entry name" value="EPOXHYDRLASE"/>
</dbReference>